<name>A0A3M2HHC7_9GAMM</name>
<accession>A0A3M2HHC7</accession>
<protein>
    <submittedName>
        <fullName evidence="4">Lipid A 1-phosphatase LpxE</fullName>
    </submittedName>
</protein>
<reference evidence="4 5" key="1">
    <citation type="submission" date="2018-10" db="EMBL/GenBank/DDBJ databases">
        <title>Proposal of Lysobacter pythonis sp. nov. isolated from royal pythons (Python regius).</title>
        <authorList>
            <person name="Hans-Juergen B."/>
            <person name="Huptas C."/>
            <person name="Sandra B."/>
            <person name="Igor L."/>
            <person name="Joachim S."/>
            <person name="Siegfried S."/>
            <person name="Mareike W."/>
            <person name="Peter K."/>
        </authorList>
    </citation>
    <scope>NUCLEOTIDE SEQUENCE [LARGE SCALE GENOMIC DNA]</scope>
    <source>
        <strain evidence="4 5">4284/11</strain>
    </source>
</reference>
<dbReference type="RefSeq" id="WP_122102379.1">
    <property type="nucleotide sequence ID" value="NZ_RFLY01000020.1"/>
</dbReference>
<proteinExistence type="predicted"/>
<feature type="transmembrane region" description="Helical" evidence="2">
    <location>
        <begin position="176"/>
        <end position="196"/>
    </location>
</feature>
<keyword evidence="2" id="KW-1133">Transmembrane helix</keyword>
<evidence type="ECO:0000256" key="1">
    <source>
        <dbReference type="SAM" id="MobiDB-lite"/>
    </source>
</evidence>
<dbReference type="InterPro" id="IPR036938">
    <property type="entry name" value="PAP2/HPO_sf"/>
</dbReference>
<dbReference type="NCBIfam" id="NF007159">
    <property type="entry name" value="PRK09597.1"/>
    <property type="match status" value="1"/>
</dbReference>
<gene>
    <name evidence="4" type="primary">lpxE</name>
    <name evidence="4" type="ORF">EBB59_11955</name>
</gene>
<keyword evidence="2" id="KW-0812">Transmembrane</keyword>
<sequence length="210" mass="22854">MTPASDKNLPPNDDFLPTKRSSSIRMLWLLSILALLTSTLYPSDLACYELQKGSSIAPQAAYVTENYGRFINTALQIGLPLAYRDVAGIVQLAKVAIATTLATHGAKRLLNGLTIRDTRLGQRPSSPNSRHNMPSGHSSMASSGFYFVCRRYGWMLAILTLPIMLLTMHARVALDMHTISAVISGALLGIMVTAIFTTKRETDTKNDAAV</sequence>
<feature type="region of interest" description="Disordered" evidence="1">
    <location>
        <begin position="119"/>
        <end position="138"/>
    </location>
</feature>
<dbReference type="AlphaFoldDB" id="A0A3M2HHC7"/>
<dbReference type="Gene3D" id="1.20.144.10">
    <property type="entry name" value="Phosphatidic acid phosphatase type 2/haloperoxidase"/>
    <property type="match status" value="1"/>
</dbReference>
<dbReference type="Pfam" id="PF01569">
    <property type="entry name" value="PAP2"/>
    <property type="match status" value="1"/>
</dbReference>
<comment type="caution">
    <text evidence="4">The sequence shown here is derived from an EMBL/GenBank/DDBJ whole genome shotgun (WGS) entry which is preliminary data.</text>
</comment>
<keyword evidence="5" id="KW-1185">Reference proteome</keyword>
<feature type="transmembrane region" description="Helical" evidence="2">
    <location>
        <begin position="152"/>
        <end position="170"/>
    </location>
</feature>
<evidence type="ECO:0000256" key="2">
    <source>
        <dbReference type="SAM" id="Phobius"/>
    </source>
</evidence>
<organism evidence="4 5">
    <name type="scientific">Solilutibacter pythonis</name>
    <dbReference type="NCBI Taxonomy" id="2483112"/>
    <lineage>
        <taxon>Bacteria</taxon>
        <taxon>Pseudomonadati</taxon>
        <taxon>Pseudomonadota</taxon>
        <taxon>Gammaproteobacteria</taxon>
        <taxon>Lysobacterales</taxon>
        <taxon>Lysobacteraceae</taxon>
        <taxon>Solilutibacter</taxon>
    </lineage>
</organism>
<dbReference type="Proteomes" id="UP000275012">
    <property type="component" value="Unassembled WGS sequence"/>
</dbReference>
<feature type="compositionally biased region" description="Polar residues" evidence="1">
    <location>
        <begin position="123"/>
        <end position="138"/>
    </location>
</feature>
<dbReference type="CDD" id="cd01610">
    <property type="entry name" value="PAP2_like"/>
    <property type="match status" value="1"/>
</dbReference>
<evidence type="ECO:0000313" key="4">
    <source>
        <dbReference type="EMBL" id="RMH88378.1"/>
    </source>
</evidence>
<dbReference type="EMBL" id="RFLY01000020">
    <property type="protein sequence ID" value="RMH88378.1"/>
    <property type="molecule type" value="Genomic_DNA"/>
</dbReference>
<dbReference type="OrthoDB" id="9773582at2"/>
<feature type="domain" description="Phosphatidic acid phosphatase type 2/haloperoxidase" evidence="3">
    <location>
        <begin position="121"/>
        <end position="200"/>
    </location>
</feature>
<evidence type="ECO:0000313" key="5">
    <source>
        <dbReference type="Proteomes" id="UP000275012"/>
    </source>
</evidence>
<keyword evidence="2" id="KW-0472">Membrane</keyword>
<dbReference type="InterPro" id="IPR000326">
    <property type="entry name" value="PAP2/HPO"/>
</dbReference>
<dbReference type="SUPFAM" id="SSF48317">
    <property type="entry name" value="Acid phosphatase/Vanadium-dependent haloperoxidase"/>
    <property type="match status" value="1"/>
</dbReference>
<feature type="transmembrane region" description="Helical" evidence="2">
    <location>
        <begin position="24"/>
        <end position="42"/>
    </location>
</feature>
<evidence type="ECO:0000259" key="3">
    <source>
        <dbReference type="Pfam" id="PF01569"/>
    </source>
</evidence>